<sequence>MQIGGISFAIFCNYHNTERELFHIITISTDFIELILLACLVLYNRHLRNISLQRLELSQRFQVLENIRSLRAVFGLVFIGAVYNLFLSGAIVIARHLEYAMKYVSAIFFLGPIGFLFFQFVVAYNVNPNFRRRFKCFFDVIFGKNVLHHPHHENVTQIKNAFGKIIIVQDTITDHFDKLKKQWN</sequence>
<feature type="transmembrane region" description="Helical" evidence="2">
    <location>
        <begin position="70"/>
        <end position="94"/>
    </location>
</feature>
<feature type="transmembrane region" description="Helical" evidence="2">
    <location>
        <begin position="106"/>
        <end position="126"/>
    </location>
</feature>
<accession>A0A914Z4T1</accession>
<keyword evidence="3" id="KW-1185">Reference proteome</keyword>
<keyword evidence="2" id="KW-1133">Transmembrane helix</keyword>
<protein>
    <submittedName>
        <fullName evidence="4">Gustatory receptor</fullName>
    </submittedName>
</protein>
<evidence type="ECO:0000256" key="1">
    <source>
        <dbReference type="ARBA" id="ARBA00006803"/>
    </source>
</evidence>
<comment type="similarity">
    <text evidence="1">Belongs to the nematode receptor-like protein sre family.</text>
</comment>
<dbReference type="PANTHER" id="PTHR47518:SF9">
    <property type="entry name" value="SERPENTINE RECEPTOR, CLASS T"/>
    <property type="match status" value="1"/>
</dbReference>
<dbReference type="PANTHER" id="PTHR47518">
    <property type="entry name" value="SERPENTINE RECEPTOR CLASS EPSILON-13-RELATED"/>
    <property type="match status" value="1"/>
</dbReference>
<dbReference type="Proteomes" id="UP000887577">
    <property type="component" value="Unplaced"/>
</dbReference>
<proteinExistence type="inferred from homology"/>
<keyword evidence="2" id="KW-0812">Transmembrane</keyword>
<organism evidence="3 4">
    <name type="scientific">Panagrolaimus superbus</name>
    <dbReference type="NCBI Taxonomy" id="310955"/>
    <lineage>
        <taxon>Eukaryota</taxon>
        <taxon>Metazoa</taxon>
        <taxon>Ecdysozoa</taxon>
        <taxon>Nematoda</taxon>
        <taxon>Chromadorea</taxon>
        <taxon>Rhabditida</taxon>
        <taxon>Tylenchina</taxon>
        <taxon>Panagrolaimomorpha</taxon>
        <taxon>Panagrolaimoidea</taxon>
        <taxon>Panagrolaimidae</taxon>
        <taxon>Panagrolaimus</taxon>
    </lineage>
</organism>
<evidence type="ECO:0000313" key="4">
    <source>
        <dbReference type="WBParaSite" id="PSU_v2.g5260.t1"/>
    </source>
</evidence>
<dbReference type="Pfam" id="PF03125">
    <property type="entry name" value="Sre"/>
    <property type="match status" value="1"/>
</dbReference>
<dbReference type="InterPro" id="IPR004151">
    <property type="entry name" value="7TM_GPCR_serpentine_rcpt_Sre"/>
</dbReference>
<keyword evidence="2" id="KW-0472">Membrane</keyword>
<reference evidence="4" key="1">
    <citation type="submission" date="2022-11" db="UniProtKB">
        <authorList>
            <consortium name="WormBaseParasite"/>
        </authorList>
    </citation>
    <scope>IDENTIFICATION</scope>
</reference>
<feature type="transmembrane region" description="Helical" evidence="2">
    <location>
        <begin position="21"/>
        <end position="43"/>
    </location>
</feature>
<dbReference type="GO" id="GO:0007606">
    <property type="term" value="P:sensory perception of chemical stimulus"/>
    <property type="evidence" value="ECO:0007669"/>
    <property type="project" value="InterPro"/>
</dbReference>
<dbReference type="AlphaFoldDB" id="A0A914Z4T1"/>
<dbReference type="GO" id="GO:0016020">
    <property type="term" value="C:membrane"/>
    <property type="evidence" value="ECO:0007669"/>
    <property type="project" value="InterPro"/>
</dbReference>
<evidence type="ECO:0000313" key="3">
    <source>
        <dbReference type="Proteomes" id="UP000887577"/>
    </source>
</evidence>
<name>A0A914Z4T1_9BILA</name>
<dbReference type="InterPro" id="IPR052854">
    <property type="entry name" value="Serpentine_rcpt_epsilon"/>
</dbReference>
<evidence type="ECO:0000256" key="2">
    <source>
        <dbReference type="SAM" id="Phobius"/>
    </source>
</evidence>
<dbReference type="WBParaSite" id="PSU_v2.g5260.t1">
    <property type="protein sequence ID" value="PSU_v2.g5260.t1"/>
    <property type="gene ID" value="PSU_v2.g5260"/>
</dbReference>